<dbReference type="Pfam" id="PF01321">
    <property type="entry name" value="Creatinase_N"/>
    <property type="match status" value="1"/>
</dbReference>
<name>A0ABR1B9X4_POLSC</name>
<evidence type="ECO:0000259" key="7">
    <source>
        <dbReference type="Pfam" id="PF16188"/>
    </source>
</evidence>
<dbReference type="InterPro" id="IPR033740">
    <property type="entry name" value="Pept_M24B"/>
</dbReference>
<dbReference type="InterPro" id="IPR029149">
    <property type="entry name" value="Creatin/AminoP/Spt16_N"/>
</dbReference>
<dbReference type="PROSITE" id="PS00491">
    <property type="entry name" value="PROLINE_PEPTIDASE"/>
    <property type="match status" value="1"/>
</dbReference>
<evidence type="ECO:0000313" key="8">
    <source>
        <dbReference type="EMBL" id="KAK6635745.1"/>
    </source>
</evidence>
<evidence type="ECO:0000259" key="5">
    <source>
        <dbReference type="Pfam" id="PF00557"/>
    </source>
</evidence>
<dbReference type="InterPro" id="IPR000587">
    <property type="entry name" value="Creatinase_N"/>
</dbReference>
<proteinExistence type="inferred from homology"/>
<dbReference type="Gene3D" id="3.40.350.10">
    <property type="entry name" value="Creatinase/prolidase N-terminal domain"/>
    <property type="match status" value="2"/>
</dbReference>
<feature type="domain" description="Peptidase M24" evidence="5">
    <location>
        <begin position="336"/>
        <end position="546"/>
    </location>
</feature>
<dbReference type="PANTHER" id="PTHR43763:SF20">
    <property type="entry name" value="XAA-PRO AMINOPEPTIDASE APEPP"/>
    <property type="match status" value="1"/>
</dbReference>
<keyword evidence="9" id="KW-1185">Reference proteome</keyword>
<protein>
    <recommendedName>
        <fullName evidence="10">Xaa-Pro aminopeptidase 1</fullName>
    </recommendedName>
</protein>
<evidence type="ECO:0000256" key="4">
    <source>
        <dbReference type="RuleBase" id="RU000590"/>
    </source>
</evidence>
<feature type="domain" description="Creatinase N-terminal" evidence="6">
    <location>
        <begin position="24"/>
        <end position="160"/>
    </location>
</feature>
<evidence type="ECO:0000256" key="1">
    <source>
        <dbReference type="ARBA" id="ARBA00008766"/>
    </source>
</evidence>
<dbReference type="InterPro" id="IPR001131">
    <property type="entry name" value="Peptidase_M24B_aminopep-P_CS"/>
</dbReference>
<keyword evidence="2 4" id="KW-0479">Metal-binding</keyword>
<dbReference type="InterPro" id="IPR032416">
    <property type="entry name" value="Peptidase_M24_C"/>
</dbReference>
<dbReference type="Proteomes" id="UP001359485">
    <property type="component" value="Unassembled WGS sequence"/>
</dbReference>
<accession>A0ABR1B9X4</accession>
<keyword evidence="3" id="KW-0378">Hydrolase</keyword>
<gene>
    <name evidence="8" type="ORF">RUM44_000999</name>
</gene>
<dbReference type="CDD" id="cd01085">
    <property type="entry name" value="APP"/>
    <property type="match status" value="1"/>
</dbReference>
<feature type="domain" description="Peptidase M24 C-terminal" evidence="7">
    <location>
        <begin position="559"/>
        <end position="623"/>
    </location>
</feature>
<sequence>MNEQVNYSCQSNTMKSSAAVLKKLRMLMKNITYVNEPLNAYIITDCDSHSSEYLADCDKRRDFVSGFTGSSGTAIVTDEHACLWTDGRYFIQASKELDSNYWTLMKEGSPSTPSQEAWLVQNLPEGSKVGVDPRLMPYNKWVPLQTELESSGLTLVPVTNNLIDIIWENKPNPPCSLLEPLPLKYSGKTSKAKVDDVRETMKEKKANVLVLTALDEIAWLLNIRGSDIEFNPVFFSYAAVTQTNVHLFIDKVKITPSVKAHFSSEGVDIVIHPYEQIQEFMCSVVEKETGRIWISHDSNYTLVSLIPEKRRLTQISPVSPMKAIKNEVESQGLINCHIRDAAALCCYFAWLENNVGTQTITEVSGAEKLEEFRKKLDDYIGLSFTTISSVGPNAAITHYRPEKGADRVITTEEVYLCDSGAQFRDGTTDVTRTLHFGSPKEFERECFTRVLKGQIYLATAIFPSKIKGNHLDTLARKYLWDVGLDYMHGTGHGIGMYLNVHEGPMGISWRPYPDDPGLQEGMFLSNEPGFYQENEFGIRLENIVRIVKADPPHNFKNRGFLTFETVTMVPIQRKMLIPTMLTEKEVAYLNAYHTECREKVGPLLKKMGEKEALDWLNKETMPIG</sequence>
<organism evidence="8 9">
    <name type="scientific">Polyplax serrata</name>
    <name type="common">Common mouse louse</name>
    <dbReference type="NCBI Taxonomy" id="468196"/>
    <lineage>
        <taxon>Eukaryota</taxon>
        <taxon>Metazoa</taxon>
        <taxon>Ecdysozoa</taxon>
        <taxon>Arthropoda</taxon>
        <taxon>Hexapoda</taxon>
        <taxon>Insecta</taxon>
        <taxon>Pterygota</taxon>
        <taxon>Neoptera</taxon>
        <taxon>Paraneoptera</taxon>
        <taxon>Psocodea</taxon>
        <taxon>Troctomorpha</taxon>
        <taxon>Phthiraptera</taxon>
        <taxon>Anoplura</taxon>
        <taxon>Polyplacidae</taxon>
        <taxon>Polyplax</taxon>
    </lineage>
</organism>
<dbReference type="Pfam" id="PF16189">
    <property type="entry name" value="Creatinase_N_2"/>
    <property type="match status" value="1"/>
</dbReference>
<dbReference type="SUPFAM" id="SSF53092">
    <property type="entry name" value="Creatinase/prolidase N-terminal domain"/>
    <property type="match status" value="1"/>
</dbReference>
<comment type="similarity">
    <text evidence="1 4">Belongs to the peptidase M24B family.</text>
</comment>
<dbReference type="InterPro" id="IPR000994">
    <property type="entry name" value="Pept_M24"/>
</dbReference>
<evidence type="ECO:0000259" key="6">
    <source>
        <dbReference type="Pfam" id="PF01321"/>
    </source>
</evidence>
<dbReference type="SUPFAM" id="SSF55920">
    <property type="entry name" value="Creatinase/aminopeptidase"/>
    <property type="match status" value="1"/>
</dbReference>
<dbReference type="InterPro" id="IPR036005">
    <property type="entry name" value="Creatinase/aminopeptidase-like"/>
</dbReference>
<dbReference type="InterPro" id="IPR050422">
    <property type="entry name" value="X-Pro_aminopeptidase_P"/>
</dbReference>
<evidence type="ECO:0000313" key="9">
    <source>
        <dbReference type="Proteomes" id="UP001359485"/>
    </source>
</evidence>
<dbReference type="EMBL" id="JAWJWF010000003">
    <property type="protein sequence ID" value="KAK6635745.1"/>
    <property type="molecule type" value="Genomic_DNA"/>
</dbReference>
<evidence type="ECO:0000256" key="3">
    <source>
        <dbReference type="ARBA" id="ARBA00022801"/>
    </source>
</evidence>
<evidence type="ECO:0000256" key="2">
    <source>
        <dbReference type="ARBA" id="ARBA00022723"/>
    </source>
</evidence>
<comment type="caution">
    <text evidence="8">The sequence shown here is derived from an EMBL/GenBank/DDBJ whole genome shotgun (WGS) entry which is preliminary data.</text>
</comment>
<evidence type="ECO:0008006" key="10">
    <source>
        <dbReference type="Google" id="ProtNLM"/>
    </source>
</evidence>
<reference evidence="8 9" key="1">
    <citation type="submission" date="2023-09" db="EMBL/GenBank/DDBJ databases">
        <title>Genomes of two closely related lineages of the louse Polyplax serrata with different host specificities.</title>
        <authorList>
            <person name="Martinu J."/>
            <person name="Tarabai H."/>
            <person name="Stefka J."/>
            <person name="Hypsa V."/>
        </authorList>
    </citation>
    <scope>NUCLEOTIDE SEQUENCE [LARGE SCALE GENOMIC DNA]</scope>
    <source>
        <strain evidence="8">98ZLc_SE</strain>
    </source>
</reference>
<dbReference type="Pfam" id="PF16188">
    <property type="entry name" value="Peptidase_M24_C"/>
    <property type="match status" value="1"/>
</dbReference>
<dbReference type="Gene3D" id="3.90.230.10">
    <property type="entry name" value="Creatinase/methionine aminopeptidase superfamily"/>
    <property type="match status" value="1"/>
</dbReference>
<dbReference type="Pfam" id="PF00557">
    <property type="entry name" value="Peptidase_M24"/>
    <property type="match status" value="1"/>
</dbReference>
<dbReference type="PANTHER" id="PTHR43763">
    <property type="entry name" value="XAA-PRO AMINOPEPTIDASE 1"/>
    <property type="match status" value="1"/>
</dbReference>